<dbReference type="EMBL" id="NCTK01000002">
    <property type="protein sequence ID" value="OYQ09368.1"/>
    <property type="molecule type" value="Genomic_DNA"/>
</dbReference>
<gene>
    <name evidence="2" type="ORF">B7R77_20800</name>
</gene>
<feature type="compositionally biased region" description="Basic residues" evidence="1">
    <location>
        <begin position="67"/>
        <end position="85"/>
    </location>
</feature>
<dbReference type="AlphaFoldDB" id="A0AAP8D1S4"/>
<evidence type="ECO:0000313" key="3">
    <source>
        <dbReference type="Proteomes" id="UP000216164"/>
    </source>
</evidence>
<reference evidence="2 3" key="1">
    <citation type="submission" date="2017-04" db="EMBL/GenBank/DDBJ databases">
        <title>Genome Announcement: Closed genomes of Ralstonia solanacearum strains K60, UW551, and UW700.</title>
        <authorList>
            <person name="Hayes M."/>
            <person name="Macintyre A.M."/>
            <person name="Allen C."/>
        </authorList>
    </citation>
    <scope>NUCLEOTIDE SEQUENCE [LARGE SCALE GENOMIC DNA]</scope>
    <source>
        <strain evidence="2 3">UW25</strain>
    </source>
</reference>
<evidence type="ECO:0000313" key="2">
    <source>
        <dbReference type="EMBL" id="OYQ09368.1"/>
    </source>
</evidence>
<evidence type="ECO:0000256" key="1">
    <source>
        <dbReference type="SAM" id="MobiDB-lite"/>
    </source>
</evidence>
<proteinExistence type="predicted"/>
<organism evidence="2 3">
    <name type="scientific">Ralstonia solanacearum K60</name>
    <dbReference type="NCBI Taxonomy" id="1091042"/>
    <lineage>
        <taxon>Bacteria</taxon>
        <taxon>Pseudomonadati</taxon>
        <taxon>Pseudomonadota</taxon>
        <taxon>Betaproteobacteria</taxon>
        <taxon>Burkholderiales</taxon>
        <taxon>Burkholderiaceae</taxon>
        <taxon>Ralstonia</taxon>
        <taxon>Ralstonia solanacearum species complex</taxon>
    </lineage>
</organism>
<accession>A0AAP8D1S4</accession>
<feature type="region of interest" description="Disordered" evidence="1">
    <location>
        <begin position="57"/>
        <end position="85"/>
    </location>
</feature>
<dbReference type="Proteomes" id="UP000216164">
    <property type="component" value="Unassembled WGS sequence"/>
</dbReference>
<sequence>MTGVLIGQPLSYEMFIKDPSADALLYAEGKTARRAIASVVRTRRGLRPWHVSTISTREPGDLPFDRRRQHGRAARIGKARSRSRW</sequence>
<name>A0AAP8D1S4_RALSL</name>
<protein>
    <submittedName>
        <fullName evidence="2">Uncharacterized protein</fullName>
    </submittedName>
</protein>
<comment type="caution">
    <text evidence="2">The sequence shown here is derived from an EMBL/GenBank/DDBJ whole genome shotgun (WGS) entry which is preliminary data.</text>
</comment>